<evidence type="ECO:0000256" key="6">
    <source>
        <dbReference type="ARBA" id="ARBA00023065"/>
    </source>
</evidence>
<dbReference type="PROSITE" id="PS51123">
    <property type="entry name" value="OMPA_2"/>
    <property type="match status" value="1"/>
</dbReference>
<dbReference type="InterPro" id="IPR006665">
    <property type="entry name" value="OmpA-like"/>
</dbReference>
<name>A0ABS9D6W6_9ALTE</name>
<dbReference type="PANTHER" id="PTHR30329">
    <property type="entry name" value="STATOR ELEMENT OF FLAGELLAR MOTOR COMPLEX"/>
    <property type="match status" value="1"/>
</dbReference>
<sequence>MKKLLICSALALAFSATANADTNKEGQKWVGGFFERYSTDHAETGYPNFLDDGNGLGAEFGYRFTPEWATRLEVSSFDIHSPTKDYTSNRLGLDLMYFLPNDVFYAFGGLKRTKIVDDVMMLDLGLGKHWHINKNFRLITEVAAYQNLESGDGVNTHMGYKIGLAYAFGEGAAKPASARDSDRDGVNDSKDQCANTPYGTKVDATGCAIATAAAVQVGDSDGDGVLDNKDQCANTPSTDIVDAKGCSVFIEEQVSQDIKVLFANNSSIVNNPSDPQFKEFADFMKRFPSTDAVIEGHASAPGEASYNMMLSEKRAKSVRNLLVETYGVNASRLTAKGFGETQLLDSSNTSAAHKKNRRIVATVSASTRVKMTK</sequence>
<reference evidence="13 14" key="1">
    <citation type="submission" date="2022-01" db="EMBL/GenBank/DDBJ databases">
        <title>Paraglaciecola sp. G1-23.</title>
        <authorList>
            <person name="Jin M.S."/>
            <person name="Han D.M."/>
            <person name="Kim H.M."/>
            <person name="Jeon C.O."/>
        </authorList>
    </citation>
    <scope>NUCLEOTIDE SEQUENCE [LARGE SCALE GENOMIC DNA]</scope>
    <source>
        <strain evidence="13 14">G1-23</strain>
    </source>
</reference>
<keyword evidence="8 10" id="KW-0472">Membrane</keyword>
<keyword evidence="7" id="KW-0626">Porin</keyword>
<dbReference type="Pfam" id="PF13505">
    <property type="entry name" value="OMP_b-brl"/>
    <property type="match status" value="1"/>
</dbReference>
<dbReference type="InterPro" id="IPR050330">
    <property type="entry name" value="Bact_OuterMem_StrucFunc"/>
</dbReference>
<evidence type="ECO:0000259" key="12">
    <source>
        <dbReference type="PROSITE" id="PS51123"/>
    </source>
</evidence>
<dbReference type="Pfam" id="PF00691">
    <property type="entry name" value="OmpA"/>
    <property type="match status" value="1"/>
</dbReference>
<dbReference type="PRINTS" id="PR01021">
    <property type="entry name" value="OMPADOMAIN"/>
</dbReference>
<feature type="domain" description="OmpA-like" evidence="12">
    <location>
        <begin position="249"/>
        <end position="367"/>
    </location>
</feature>
<keyword evidence="2" id="KW-0813">Transport</keyword>
<keyword evidence="3" id="KW-1134">Transmembrane beta strand</keyword>
<accession>A0ABS9D6W6</accession>
<organism evidence="13 14">
    <name type="scientific">Paraglaciecola algarum</name>
    <dbReference type="NCBI Taxonomy" id="3050085"/>
    <lineage>
        <taxon>Bacteria</taxon>
        <taxon>Pseudomonadati</taxon>
        <taxon>Pseudomonadota</taxon>
        <taxon>Gammaproteobacteria</taxon>
        <taxon>Alteromonadales</taxon>
        <taxon>Alteromonadaceae</taxon>
        <taxon>Paraglaciecola</taxon>
    </lineage>
</organism>
<evidence type="ECO:0000256" key="11">
    <source>
        <dbReference type="SAM" id="SignalP"/>
    </source>
</evidence>
<dbReference type="Proteomes" id="UP001521137">
    <property type="component" value="Unassembled WGS sequence"/>
</dbReference>
<keyword evidence="5 11" id="KW-0732">Signal</keyword>
<gene>
    <name evidence="13" type="ORF">L0668_04775</name>
</gene>
<dbReference type="RefSeq" id="WP_235310938.1">
    <property type="nucleotide sequence ID" value="NZ_JAKGAS010000002.1"/>
</dbReference>
<evidence type="ECO:0000256" key="9">
    <source>
        <dbReference type="ARBA" id="ARBA00023237"/>
    </source>
</evidence>
<dbReference type="InterPro" id="IPR011250">
    <property type="entry name" value="OMP/PagP_B-barrel"/>
</dbReference>
<comment type="caution">
    <text evidence="13">The sequence shown here is derived from an EMBL/GenBank/DDBJ whole genome shotgun (WGS) entry which is preliminary data.</text>
</comment>
<dbReference type="InterPro" id="IPR028974">
    <property type="entry name" value="TSP_type-3_rpt"/>
</dbReference>
<dbReference type="SUPFAM" id="SSF103088">
    <property type="entry name" value="OmpA-like"/>
    <property type="match status" value="1"/>
</dbReference>
<dbReference type="Gene3D" id="2.40.160.20">
    <property type="match status" value="1"/>
</dbReference>
<proteinExistence type="predicted"/>
<evidence type="ECO:0000313" key="13">
    <source>
        <dbReference type="EMBL" id="MCF2947411.1"/>
    </source>
</evidence>
<protein>
    <submittedName>
        <fullName evidence="13">OmpA family protein</fullName>
    </submittedName>
</protein>
<dbReference type="SUPFAM" id="SSF56925">
    <property type="entry name" value="OMPA-like"/>
    <property type="match status" value="1"/>
</dbReference>
<keyword evidence="9" id="KW-0998">Cell outer membrane</keyword>
<evidence type="ECO:0000313" key="14">
    <source>
        <dbReference type="Proteomes" id="UP001521137"/>
    </source>
</evidence>
<dbReference type="InterPro" id="IPR006664">
    <property type="entry name" value="OMP_bac"/>
</dbReference>
<evidence type="ECO:0000256" key="8">
    <source>
        <dbReference type="ARBA" id="ARBA00023136"/>
    </source>
</evidence>
<evidence type="ECO:0000256" key="4">
    <source>
        <dbReference type="ARBA" id="ARBA00022692"/>
    </source>
</evidence>
<dbReference type="PANTHER" id="PTHR30329:SF21">
    <property type="entry name" value="LIPOPROTEIN YIAD-RELATED"/>
    <property type="match status" value="1"/>
</dbReference>
<evidence type="ECO:0000256" key="1">
    <source>
        <dbReference type="ARBA" id="ARBA00004571"/>
    </source>
</evidence>
<dbReference type="EMBL" id="JAKGAS010000002">
    <property type="protein sequence ID" value="MCF2947411.1"/>
    <property type="molecule type" value="Genomic_DNA"/>
</dbReference>
<dbReference type="Gene3D" id="3.30.1330.60">
    <property type="entry name" value="OmpA-like domain"/>
    <property type="match status" value="1"/>
</dbReference>
<feature type="signal peptide" evidence="11">
    <location>
        <begin position="1"/>
        <end position="20"/>
    </location>
</feature>
<dbReference type="InterPro" id="IPR036737">
    <property type="entry name" value="OmpA-like_sf"/>
</dbReference>
<dbReference type="CDD" id="cd07185">
    <property type="entry name" value="OmpA_C-like"/>
    <property type="match status" value="1"/>
</dbReference>
<keyword evidence="6" id="KW-0406">Ion transport</keyword>
<dbReference type="SUPFAM" id="SSF103647">
    <property type="entry name" value="TSP type-3 repeat"/>
    <property type="match status" value="1"/>
</dbReference>
<evidence type="ECO:0000256" key="3">
    <source>
        <dbReference type="ARBA" id="ARBA00022452"/>
    </source>
</evidence>
<evidence type="ECO:0000256" key="10">
    <source>
        <dbReference type="PROSITE-ProRule" id="PRU00473"/>
    </source>
</evidence>
<keyword evidence="14" id="KW-1185">Reference proteome</keyword>
<keyword evidence="4" id="KW-0812">Transmembrane</keyword>
<feature type="chain" id="PRO_5046348580" evidence="11">
    <location>
        <begin position="21"/>
        <end position="373"/>
    </location>
</feature>
<evidence type="ECO:0000256" key="5">
    <source>
        <dbReference type="ARBA" id="ARBA00022729"/>
    </source>
</evidence>
<evidence type="ECO:0000256" key="2">
    <source>
        <dbReference type="ARBA" id="ARBA00022448"/>
    </source>
</evidence>
<evidence type="ECO:0000256" key="7">
    <source>
        <dbReference type="ARBA" id="ARBA00023114"/>
    </source>
</evidence>
<dbReference type="InterPro" id="IPR027385">
    <property type="entry name" value="Beta-barrel_OMP"/>
</dbReference>
<comment type="subcellular location">
    <subcellularLocation>
        <location evidence="1">Cell outer membrane</location>
        <topology evidence="1">Multi-pass membrane protein</topology>
    </subcellularLocation>
</comment>